<organism evidence="2 3">
    <name type="scientific">Kurthia gibsonii</name>
    <dbReference type="NCBI Taxonomy" id="33946"/>
    <lineage>
        <taxon>Bacteria</taxon>
        <taxon>Bacillati</taxon>
        <taxon>Bacillota</taxon>
        <taxon>Bacilli</taxon>
        <taxon>Bacillales</taxon>
        <taxon>Caryophanaceae</taxon>
        <taxon>Kurthia</taxon>
    </lineage>
</organism>
<sequence>MEDRRAEKKVTPTVSRQARKEQQEIVEELSSKSYAKKSIKFMLLRLLVIIVLLFIATFVGLMIGYGVIGDGDMLDVFKPSTWTHVFDIMDGTEK</sequence>
<keyword evidence="1" id="KW-1133">Transmembrane helix</keyword>
<dbReference type="Pfam" id="PF11772">
    <property type="entry name" value="EpuA"/>
    <property type="match status" value="1"/>
</dbReference>
<dbReference type="Proteomes" id="UP001398420">
    <property type="component" value="Unassembled WGS sequence"/>
</dbReference>
<comment type="caution">
    <text evidence="2">The sequence shown here is derived from an EMBL/GenBank/DDBJ whole genome shotgun (WGS) entry which is preliminary data.</text>
</comment>
<protein>
    <submittedName>
        <fullName evidence="2">DNA-directed RNA polymerase subunit beta</fullName>
    </submittedName>
</protein>
<reference evidence="2 3" key="1">
    <citation type="submission" date="2024-04" db="EMBL/GenBank/DDBJ databases">
        <authorList>
            <person name="Wu Y.S."/>
            <person name="Zhang L."/>
        </authorList>
    </citation>
    <scope>NUCLEOTIDE SEQUENCE [LARGE SCALE GENOMIC DNA]</scope>
    <source>
        <strain evidence="2 3">KG-01</strain>
    </source>
</reference>
<gene>
    <name evidence="2" type="ORF">AAF454_04320</name>
</gene>
<dbReference type="GeneID" id="97822264"/>
<keyword evidence="1" id="KW-0472">Membrane</keyword>
<dbReference type="GO" id="GO:0000428">
    <property type="term" value="C:DNA-directed RNA polymerase complex"/>
    <property type="evidence" value="ECO:0007669"/>
    <property type="project" value="UniProtKB-KW"/>
</dbReference>
<evidence type="ECO:0000313" key="2">
    <source>
        <dbReference type="EMBL" id="MEL5987632.1"/>
    </source>
</evidence>
<dbReference type="EMBL" id="JBCEWA010000003">
    <property type="protein sequence ID" value="MEL5987632.1"/>
    <property type="molecule type" value="Genomic_DNA"/>
</dbReference>
<name>A0ABU9LIX5_9BACL</name>
<keyword evidence="1" id="KW-0812">Transmembrane</keyword>
<keyword evidence="3" id="KW-1185">Reference proteome</keyword>
<evidence type="ECO:0000256" key="1">
    <source>
        <dbReference type="SAM" id="Phobius"/>
    </source>
</evidence>
<evidence type="ECO:0000313" key="3">
    <source>
        <dbReference type="Proteomes" id="UP001398420"/>
    </source>
</evidence>
<feature type="transmembrane region" description="Helical" evidence="1">
    <location>
        <begin position="42"/>
        <end position="68"/>
    </location>
</feature>
<proteinExistence type="predicted"/>
<dbReference type="RefSeq" id="WP_068455834.1">
    <property type="nucleotide sequence ID" value="NZ_BJOB01000050.1"/>
</dbReference>
<keyword evidence="2" id="KW-0804">Transcription</keyword>
<keyword evidence="2" id="KW-0240">DNA-directed RNA polymerase</keyword>
<dbReference type="InterPro" id="IPR024596">
    <property type="entry name" value="RNApol_su_b/EpuA"/>
</dbReference>
<accession>A0ABU9LIX5</accession>